<dbReference type="VEuPathDB" id="FungiDB:BCV72DRAFT_247403"/>
<feature type="compositionally biased region" description="Basic and acidic residues" evidence="1">
    <location>
        <begin position="1"/>
        <end position="27"/>
    </location>
</feature>
<dbReference type="GO" id="GO:0036297">
    <property type="term" value="P:interstrand cross-link repair"/>
    <property type="evidence" value="ECO:0007669"/>
    <property type="project" value="InterPro"/>
</dbReference>
<evidence type="ECO:0000313" key="2">
    <source>
        <dbReference type="EMBL" id="ORE22069.1"/>
    </source>
</evidence>
<protein>
    <recommendedName>
        <fullName evidence="4">Fanconi Anaemia group E protein C-terminal domain-containing protein</fullName>
    </recommendedName>
</protein>
<sequence length="309" mass="34791">MSKQSEDDYHVSEEKEQLQKENASKEESVEDISSLINSAQLLTECNSQLTPERKAEILQTFLFLSKPTFNLVAKSIDFTTWPEDVVSDLCKEMQSMDLSSNSVPLLLLKSILYPKIASLKTSASRLLMNGILSLAREQGKLIINGLLLPLLFQSSLERPQFEVINKTAMESLKPAHRLVLLQAILSDGEMYHSDHADNRRSLRPWNDTIYQLIGNILSCQPLLTLTKEALDEIIQSIRTTVGFNPKDKNSMQLLLTITSKHAQEVVEFDCIETIESISNSSKMFLKRAVLGQIAVIKKNIQSLQNSRAI</sequence>
<organism evidence="2 3">
    <name type="scientific">Rhizopus microsporus</name>
    <dbReference type="NCBI Taxonomy" id="58291"/>
    <lineage>
        <taxon>Eukaryota</taxon>
        <taxon>Fungi</taxon>
        <taxon>Fungi incertae sedis</taxon>
        <taxon>Mucoromycota</taxon>
        <taxon>Mucoromycotina</taxon>
        <taxon>Mucoromycetes</taxon>
        <taxon>Mucorales</taxon>
        <taxon>Mucorineae</taxon>
        <taxon>Rhizopodaceae</taxon>
        <taxon>Rhizopus</taxon>
    </lineage>
</organism>
<evidence type="ECO:0008006" key="4">
    <source>
        <dbReference type="Google" id="ProtNLM"/>
    </source>
</evidence>
<dbReference type="PANTHER" id="PTHR32094">
    <property type="entry name" value="FANCONI ANEMIA GROUP E PROTEIN"/>
    <property type="match status" value="1"/>
</dbReference>
<proteinExistence type="predicted"/>
<dbReference type="Gene3D" id="1.25.40.480">
    <property type="match status" value="1"/>
</dbReference>
<dbReference type="GO" id="GO:0043240">
    <property type="term" value="C:Fanconi anaemia nuclear complex"/>
    <property type="evidence" value="ECO:0007669"/>
    <property type="project" value="InterPro"/>
</dbReference>
<dbReference type="EMBL" id="KV921271">
    <property type="protein sequence ID" value="ORE22069.1"/>
    <property type="molecule type" value="Genomic_DNA"/>
</dbReference>
<dbReference type="InterPro" id="IPR039685">
    <property type="entry name" value="FANCE"/>
</dbReference>
<gene>
    <name evidence="2" type="ORF">BCV71DRAFT_260652</name>
</gene>
<name>A0A0A1N753_RHIZD</name>
<evidence type="ECO:0000256" key="1">
    <source>
        <dbReference type="SAM" id="MobiDB-lite"/>
    </source>
</evidence>
<feature type="region of interest" description="Disordered" evidence="1">
    <location>
        <begin position="1"/>
        <end position="29"/>
    </location>
</feature>
<dbReference type="Proteomes" id="UP000242381">
    <property type="component" value="Unassembled WGS sequence"/>
</dbReference>
<evidence type="ECO:0000313" key="3">
    <source>
        <dbReference type="Proteomes" id="UP000242381"/>
    </source>
</evidence>
<dbReference type="OMA" id="CEVINKS"/>
<accession>A0A0A1N753</accession>
<dbReference type="AlphaFoldDB" id="A0A0A1N753"/>
<reference evidence="2 3" key="1">
    <citation type="journal article" date="2016" name="Proc. Natl. Acad. Sci. U.S.A.">
        <title>Lipid metabolic changes in an early divergent fungus govern the establishment of a mutualistic symbiosis with endobacteria.</title>
        <authorList>
            <person name="Lastovetsky O.A."/>
            <person name="Gaspar M.L."/>
            <person name="Mondo S.J."/>
            <person name="LaButti K.M."/>
            <person name="Sandor L."/>
            <person name="Grigoriev I.V."/>
            <person name="Henry S.A."/>
            <person name="Pawlowska T.E."/>
        </authorList>
    </citation>
    <scope>NUCLEOTIDE SEQUENCE [LARGE SCALE GENOMIC DNA]</scope>
    <source>
        <strain evidence="2 3">ATCC 11559</strain>
    </source>
</reference>
<dbReference type="PANTHER" id="PTHR32094:SF5">
    <property type="entry name" value="FANCONI ANEMIA GROUP E PROTEIN"/>
    <property type="match status" value="1"/>
</dbReference>